<evidence type="ECO:0000313" key="2">
    <source>
        <dbReference type="EMBL" id="WFD47898.1"/>
    </source>
</evidence>
<dbReference type="Pfam" id="PF01230">
    <property type="entry name" value="HIT"/>
    <property type="match status" value="1"/>
</dbReference>
<organism evidence="2 3">
    <name type="scientific">Malassezia furfur</name>
    <name type="common">Pityriasis versicolor infection agent</name>
    <name type="synonym">Pityrosporum furfur</name>
    <dbReference type="NCBI Taxonomy" id="55194"/>
    <lineage>
        <taxon>Eukaryota</taxon>
        <taxon>Fungi</taxon>
        <taxon>Dikarya</taxon>
        <taxon>Basidiomycota</taxon>
        <taxon>Ustilaginomycotina</taxon>
        <taxon>Malasseziomycetes</taxon>
        <taxon>Malasseziales</taxon>
        <taxon>Malasseziaceae</taxon>
        <taxon>Malassezia</taxon>
    </lineage>
</organism>
<name>A0ABY8EUE4_MALFU</name>
<dbReference type="InterPro" id="IPR036265">
    <property type="entry name" value="HIT-like_sf"/>
</dbReference>
<dbReference type="PRINTS" id="PR00332">
    <property type="entry name" value="HISTRIAD"/>
</dbReference>
<dbReference type="InterPro" id="IPR001310">
    <property type="entry name" value="Histidine_triad_HIT"/>
</dbReference>
<dbReference type="Proteomes" id="UP000818624">
    <property type="component" value="Chromosome 2"/>
</dbReference>
<dbReference type="Gene3D" id="3.30.428.10">
    <property type="entry name" value="HIT-like"/>
    <property type="match status" value="1"/>
</dbReference>
<dbReference type="PANTHER" id="PTHR46243">
    <property type="entry name" value="BIS(5'-ADENOSYL)-TRIPHOSPHATASE"/>
    <property type="match status" value="1"/>
</dbReference>
<accession>A0ABY8EUE4</accession>
<dbReference type="PROSITE" id="PS00892">
    <property type="entry name" value="HIT_1"/>
    <property type="match status" value="1"/>
</dbReference>
<evidence type="ECO:0000313" key="3">
    <source>
        <dbReference type="Proteomes" id="UP000818624"/>
    </source>
</evidence>
<evidence type="ECO:0000259" key="1">
    <source>
        <dbReference type="Pfam" id="PF01230"/>
    </source>
</evidence>
<gene>
    <name evidence="2" type="ORF">GLX27_002562</name>
</gene>
<dbReference type="PANTHER" id="PTHR46243:SF1">
    <property type="entry name" value="BIS(5'-ADENOSYL)-TRIPHOSPHATASE"/>
    <property type="match status" value="1"/>
</dbReference>
<dbReference type="SUPFAM" id="SSF54197">
    <property type="entry name" value="HIT-like"/>
    <property type="match status" value="1"/>
</dbReference>
<dbReference type="InterPro" id="IPR019808">
    <property type="entry name" value="Histidine_triad_CS"/>
</dbReference>
<dbReference type="EMBL" id="CP046235">
    <property type="protein sequence ID" value="WFD47898.1"/>
    <property type="molecule type" value="Genomic_DNA"/>
</dbReference>
<feature type="domain" description="HIT" evidence="1">
    <location>
        <begin position="19"/>
        <end position="112"/>
    </location>
</feature>
<sequence length="171" mass="18911">MSAQSNNTSSPIQFASFDVTKQVFYENDSAVAIVNLKPVVPGHVLVIPKTHYERFADIPPADLAKLFDAVQAVGKVVEHAFSGDSLSIAIQDGPNAGQTVAHVHVHVLPRHAGDIEPNDLVYEHLERFGLELRSIREKQMDSERKPRSPEQMHAEAEWLRTQCAQVLQSGP</sequence>
<dbReference type="InterPro" id="IPR051884">
    <property type="entry name" value="Bis(5'-adenosyl)-TPase_reg"/>
</dbReference>
<dbReference type="InterPro" id="IPR011146">
    <property type="entry name" value="HIT-like"/>
</dbReference>
<proteinExistence type="predicted"/>
<reference evidence="2 3" key="1">
    <citation type="journal article" date="2020" name="Elife">
        <title>Loss of centromere function drives karyotype evolution in closely related Malassezia species.</title>
        <authorList>
            <person name="Sankaranarayanan S.R."/>
            <person name="Ianiri G."/>
            <person name="Coelho M.A."/>
            <person name="Reza M.H."/>
            <person name="Thimmappa B.C."/>
            <person name="Ganguly P."/>
            <person name="Vadnala R.N."/>
            <person name="Sun S."/>
            <person name="Siddharthan R."/>
            <person name="Tellgren-Roth C."/>
            <person name="Dawson T.L."/>
            <person name="Heitman J."/>
            <person name="Sanyal K."/>
        </authorList>
    </citation>
    <scope>NUCLEOTIDE SEQUENCE [LARGE SCALE GENOMIC DNA]</scope>
    <source>
        <strain evidence="2">CBS14141</strain>
    </source>
</reference>
<protein>
    <recommendedName>
        <fullName evidence="1">HIT domain-containing protein</fullName>
    </recommendedName>
</protein>
<keyword evidence="3" id="KW-1185">Reference proteome</keyword>